<dbReference type="InterPro" id="IPR036047">
    <property type="entry name" value="F-box-like_dom_sf"/>
</dbReference>
<organism evidence="2 3">
    <name type="scientific">Exidia glandulosa HHB12029</name>
    <dbReference type="NCBI Taxonomy" id="1314781"/>
    <lineage>
        <taxon>Eukaryota</taxon>
        <taxon>Fungi</taxon>
        <taxon>Dikarya</taxon>
        <taxon>Basidiomycota</taxon>
        <taxon>Agaricomycotina</taxon>
        <taxon>Agaricomycetes</taxon>
        <taxon>Auriculariales</taxon>
        <taxon>Exidiaceae</taxon>
        <taxon>Exidia</taxon>
    </lineage>
</organism>
<dbReference type="Proteomes" id="UP000077266">
    <property type="component" value="Unassembled WGS sequence"/>
</dbReference>
<dbReference type="OrthoDB" id="3018182at2759"/>
<dbReference type="SUPFAM" id="SSF81383">
    <property type="entry name" value="F-box domain"/>
    <property type="match status" value="1"/>
</dbReference>
<evidence type="ECO:0000259" key="1">
    <source>
        <dbReference type="PROSITE" id="PS50181"/>
    </source>
</evidence>
<dbReference type="PROSITE" id="PS50181">
    <property type="entry name" value="FBOX"/>
    <property type="match status" value="1"/>
</dbReference>
<sequence length="527" mass="58982">MLPSDLTDRIYAAAHDAQIAVIKLDSADAMKIAGVLNDTMLELMTLVRSATTDIAGIWNDRHPNIVSSLPVEVRTACFRWLCPGDVLRASHVCRSWRDTALSEARLWSIFHFDSTHFDYNLLELYVKRSCSVKLSISVGDPLFPTYRPMPVTHRTAALLLANAFRMRSLTYYDGSLPQFATELLANPLPLLEELVLPLHLVQLPTAWHGGAPPVLRVLEAEGLDIPDAVTPLPTVTSLACRMDPRNGPTDVQRLFDAFPRLKALKLFNITNASSFPLPLPQSLRSLTISSIHATSYEYLLTPAGWIGSHRVQINSLTLYGPTILLPAIQFFIRGHSKPWKLEMRRDTDSDARISMQYEGEGAETVLLRHFHVNSLPSQLYAARLALENLASVTVTYYLLSHTSDTISAHRATHLEVVLLDDDDPSRLFIQLSQNAYKVSLGMPRLETLVFTCSPLARMDWLTPASSKMNLCRLVTFTSARLKRITVSVPDPQAFDGHDWSGFKTYVDAVTVERSTQYLDEVQDSALW</sequence>
<protein>
    <recommendedName>
        <fullName evidence="1">F-box domain-containing protein</fullName>
    </recommendedName>
</protein>
<accession>A0A165I315</accession>
<keyword evidence="3" id="KW-1185">Reference proteome</keyword>
<dbReference type="AlphaFoldDB" id="A0A165I315"/>
<dbReference type="InParanoid" id="A0A165I315"/>
<feature type="domain" description="F-box" evidence="1">
    <location>
        <begin position="63"/>
        <end position="110"/>
    </location>
</feature>
<gene>
    <name evidence="2" type="ORF">EXIGLDRAFT_749473</name>
</gene>
<dbReference type="Pfam" id="PF12937">
    <property type="entry name" value="F-box-like"/>
    <property type="match status" value="1"/>
</dbReference>
<reference evidence="2 3" key="1">
    <citation type="journal article" date="2016" name="Mol. Biol. Evol.">
        <title>Comparative Genomics of Early-Diverging Mushroom-Forming Fungi Provides Insights into the Origins of Lignocellulose Decay Capabilities.</title>
        <authorList>
            <person name="Nagy L.G."/>
            <person name="Riley R."/>
            <person name="Tritt A."/>
            <person name="Adam C."/>
            <person name="Daum C."/>
            <person name="Floudas D."/>
            <person name="Sun H."/>
            <person name="Yadav J.S."/>
            <person name="Pangilinan J."/>
            <person name="Larsson K.H."/>
            <person name="Matsuura K."/>
            <person name="Barry K."/>
            <person name="Labutti K."/>
            <person name="Kuo R."/>
            <person name="Ohm R.A."/>
            <person name="Bhattacharya S.S."/>
            <person name="Shirouzu T."/>
            <person name="Yoshinaga Y."/>
            <person name="Martin F.M."/>
            <person name="Grigoriev I.V."/>
            <person name="Hibbett D.S."/>
        </authorList>
    </citation>
    <scope>NUCLEOTIDE SEQUENCE [LARGE SCALE GENOMIC DNA]</scope>
    <source>
        <strain evidence="2 3">HHB12029</strain>
    </source>
</reference>
<dbReference type="InterPro" id="IPR001810">
    <property type="entry name" value="F-box_dom"/>
</dbReference>
<proteinExistence type="predicted"/>
<dbReference type="EMBL" id="KV426001">
    <property type="protein sequence ID" value="KZV92823.1"/>
    <property type="molecule type" value="Genomic_DNA"/>
</dbReference>
<name>A0A165I315_EXIGL</name>
<dbReference type="Gene3D" id="1.20.1280.50">
    <property type="match status" value="1"/>
</dbReference>
<evidence type="ECO:0000313" key="3">
    <source>
        <dbReference type="Proteomes" id="UP000077266"/>
    </source>
</evidence>
<evidence type="ECO:0000313" key="2">
    <source>
        <dbReference type="EMBL" id="KZV92823.1"/>
    </source>
</evidence>